<keyword evidence="2" id="KW-1185">Reference proteome</keyword>
<gene>
    <name evidence="1" type="ORF">HMPREF0591_1738</name>
</gene>
<protein>
    <submittedName>
        <fullName evidence="1">Uncharacterized protein</fullName>
    </submittedName>
</protein>
<evidence type="ECO:0000313" key="2">
    <source>
        <dbReference type="Proteomes" id="UP000003653"/>
    </source>
</evidence>
<comment type="caution">
    <text evidence="1">The sequence shown here is derived from an EMBL/GenBank/DDBJ whole genome shotgun (WGS) entry which is preliminary data.</text>
</comment>
<evidence type="ECO:0000313" key="1">
    <source>
        <dbReference type="EMBL" id="EFG78354.1"/>
    </source>
</evidence>
<dbReference type="AlphaFoldDB" id="D5P6E4"/>
<reference evidence="1 2" key="1">
    <citation type="submission" date="2010-04" db="EMBL/GenBank/DDBJ databases">
        <authorList>
            <person name="Muzny D."/>
            <person name="Qin X."/>
            <person name="Deng J."/>
            <person name="Jiang H."/>
            <person name="Liu Y."/>
            <person name="Qu J."/>
            <person name="Song X.-Z."/>
            <person name="Zhang L."/>
            <person name="Thornton R."/>
            <person name="Coyle M."/>
            <person name="Francisco L."/>
            <person name="Jackson L."/>
            <person name="Javaid M."/>
            <person name="Korchina V."/>
            <person name="Kovar C."/>
            <person name="Mata R."/>
            <person name="Mathew T."/>
            <person name="Ngo R."/>
            <person name="Nguyen L."/>
            <person name="Nguyen N."/>
            <person name="Okwuonu G."/>
            <person name="Ongeri F."/>
            <person name="Pham C."/>
            <person name="Simmons D."/>
            <person name="Wilczek-Boney K."/>
            <person name="Hale W."/>
            <person name="Jakkamsetti A."/>
            <person name="Pham P."/>
            <person name="Ruth R."/>
            <person name="San Lucas F."/>
            <person name="Warren J."/>
            <person name="Zhang J."/>
            <person name="Zhao Z."/>
            <person name="Zhou C."/>
            <person name="Zhu D."/>
            <person name="Lee S."/>
            <person name="Bess C."/>
            <person name="Blankenburg K."/>
            <person name="Forbes L."/>
            <person name="Fu Q."/>
            <person name="Gubbala S."/>
            <person name="Hirani K."/>
            <person name="Jayaseelan J.C."/>
            <person name="Lara F."/>
            <person name="Munidasa M."/>
            <person name="Palculict T."/>
            <person name="Patil S."/>
            <person name="Pu L.-L."/>
            <person name="Saada N."/>
            <person name="Tang L."/>
            <person name="Weissenberger G."/>
            <person name="Zhu Y."/>
            <person name="Hemphill L."/>
            <person name="Shang Y."/>
            <person name="Youmans B."/>
            <person name="Ayvaz T."/>
            <person name="Ross M."/>
            <person name="Santibanez J."/>
            <person name="Aqrawi P."/>
            <person name="Gross S."/>
            <person name="Joshi V."/>
            <person name="Fowler G."/>
            <person name="Nazareth L."/>
            <person name="Reid J."/>
            <person name="Worley K."/>
            <person name="Petrosino J."/>
            <person name="Highlander S."/>
            <person name="Gibbs R."/>
        </authorList>
    </citation>
    <scope>NUCLEOTIDE SEQUENCE [LARGE SCALE GENOMIC DNA]</scope>
    <source>
        <strain evidence="1 2">ATCC BAA-614</strain>
    </source>
</reference>
<organism evidence="1 2">
    <name type="scientific">Mycobacterium parascrofulaceum ATCC BAA-614</name>
    <dbReference type="NCBI Taxonomy" id="525368"/>
    <lineage>
        <taxon>Bacteria</taxon>
        <taxon>Bacillati</taxon>
        <taxon>Actinomycetota</taxon>
        <taxon>Actinomycetes</taxon>
        <taxon>Mycobacteriales</taxon>
        <taxon>Mycobacteriaceae</taxon>
        <taxon>Mycobacterium</taxon>
        <taxon>Mycobacterium simiae complex</taxon>
    </lineage>
</organism>
<proteinExistence type="predicted"/>
<name>D5P6E4_9MYCO</name>
<dbReference type="EMBL" id="ADNV01000131">
    <property type="protein sequence ID" value="EFG78354.1"/>
    <property type="molecule type" value="Genomic_DNA"/>
</dbReference>
<accession>D5P6E4</accession>
<dbReference type="Proteomes" id="UP000003653">
    <property type="component" value="Unassembled WGS sequence"/>
</dbReference>
<sequence>MVLLELVGFFLQQVESFQFRAPFFVNGTQSQRITMKARG</sequence>
<dbReference type="HOGENOM" id="CLU_3313069_0_0_11"/>